<protein>
    <submittedName>
        <fullName evidence="3">Uncharacterized protein</fullName>
    </submittedName>
</protein>
<gene>
    <name evidence="3" type="ORF">ARALYDRAFT_323593</name>
</gene>
<organism evidence="4">
    <name type="scientific">Arabidopsis lyrata subsp. lyrata</name>
    <name type="common">Lyre-leaved rock-cress</name>
    <dbReference type="NCBI Taxonomy" id="81972"/>
    <lineage>
        <taxon>Eukaryota</taxon>
        <taxon>Viridiplantae</taxon>
        <taxon>Streptophyta</taxon>
        <taxon>Embryophyta</taxon>
        <taxon>Tracheophyta</taxon>
        <taxon>Spermatophyta</taxon>
        <taxon>Magnoliopsida</taxon>
        <taxon>eudicotyledons</taxon>
        <taxon>Gunneridae</taxon>
        <taxon>Pentapetalae</taxon>
        <taxon>rosids</taxon>
        <taxon>malvids</taxon>
        <taxon>Brassicales</taxon>
        <taxon>Brassicaceae</taxon>
        <taxon>Camelineae</taxon>
        <taxon>Arabidopsis</taxon>
    </lineage>
</organism>
<evidence type="ECO:0000313" key="4">
    <source>
        <dbReference type="Proteomes" id="UP000008694"/>
    </source>
</evidence>
<dbReference type="InterPro" id="IPR004158">
    <property type="entry name" value="DUF247_pln"/>
</dbReference>
<dbReference type="EMBL" id="GL348717">
    <property type="protein sequence ID" value="EFH53993.1"/>
    <property type="molecule type" value="Genomic_DNA"/>
</dbReference>
<feature type="transmembrane region" description="Helical" evidence="2">
    <location>
        <begin position="549"/>
        <end position="576"/>
    </location>
</feature>
<dbReference type="Pfam" id="PF03140">
    <property type="entry name" value="DUF247"/>
    <property type="match status" value="1"/>
</dbReference>
<feature type="region of interest" description="Disordered" evidence="1">
    <location>
        <begin position="1"/>
        <end position="49"/>
    </location>
</feature>
<dbReference type="AlphaFoldDB" id="D7LT34"/>
<dbReference type="Gramene" id="fgenesh1_pm.C_scaffold_5001137">
    <property type="protein sequence ID" value="fgenesh1_pm.C_scaffold_5001137"/>
    <property type="gene ID" value="fgenesh1_pm.C_scaffold_5001137"/>
</dbReference>
<evidence type="ECO:0000256" key="1">
    <source>
        <dbReference type="SAM" id="MobiDB-lite"/>
    </source>
</evidence>
<evidence type="ECO:0000313" key="3">
    <source>
        <dbReference type="EMBL" id="EFH53993.1"/>
    </source>
</evidence>
<keyword evidence="2" id="KW-0472">Membrane</keyword>
<keyword evidence="2" id="KW-1133">Transmembrane helix</keyword>
<dbReference type="eggNOG" id="ENOG502QPVJ">
    <property type="taxonomic scope" value="Eukaryota"/>
</dbReference>
<sequence>MEPFGTIPPPPPPPLRLRLGLLSQPPPPPPLPRLELRRQPPPPPPPRQQLLRLRKQHPLLPQSLPLRPRAIPWLTGHDVKKGKSYDKLREYVENVRKQNEESELVLLNKSISYQDQNLENHQDTRSEQSGMNEVVEGSRSGSKRLEWVISMEGKLKEAYRDDDRTSWGKLCIYKVPHYLHGNDKKSYFPQTVSLGPYHHGRQQTQCMECHKWRAVSMVLKRTNQGIEVFLDAMTKLEEKARACYEGPIVLDSNGFTEMLVLDGCFILELLQGVAEGFLKLGYDHNDPVFAVRGSMHSIQRDMIMLENQLPLFVLNRLLELQPDSQNKTGLVELVVRFFVPLMPTAETLAENSPPRGVSNGELHCLDVFHRSLLFPRSAGKANCSRVADKHLQRVIPTVTELRDAGFKFKLNKTDRFWDIIFSNGYLEIPSLLIHDGTKSLFLNLIAFEQCHLESSNDITSYIIFMDNLIDSPEDISYLHHRGIIEHSLGSNSEVADMFNQLCQEVVFDTKDIYLSQLLSEVHRCYEQNYSRKLNSLTATLKHKYLDNPWAYLSFIAAVILLILTLSQSYFAAYAYFNPSS</sequence>
<feature type="compositionally biased region" description="Pro residues" evidence="1">
    <location>
        <begin position="1"/>
        <end position="15"/>
    </location>
</feature>
<feature type="region of interest" description="Disordered" evidence="1">
    <location>
        <begin position="118"/>
        <end position="138"/>
    </location>
</feature>
<dbReference type="STRING" id="81972.D7LT34"/>
<dbReference type="PANTHER" id="PTHR31170">
    <property type="entry name" value="BNAC04G53230D PROTEIN"/>
    <property type="match status" value="1"/>
</dbReference>
<keyword evidence="4" id="KW-1185">Reference proteome</keyword>
<dbReference type="HOGENOM" id="CLU_020188_0_2_1"/>
<proteinExistence type="predicted"/>
<dbReference type="OrthoDB" id="1077942at2759"/>
<dbReference type="KEGG" id="aly:9313802"/>
<accession>D7LT34</accession>
<dbReference type="SUPFAM" id="SSF101447">
    <property type="entry name" value="Formin homology 2 domain (FH2 domain)"/>
    <property type="match status" value="1"/>
</dbReference>
<dbReference type="PANTHER" id="PTHR31170:SF25">
    <property type="entry name" value="BNAA09G04570D PROTEIN"/>
    <property type="match status" value="1"/>
</dbReference>
<evidence type="ECO:0000256" key="2">
    <source>
        <dbReference type="SAM" id="Phobius"/>
    </source>
</evidence>
<reference evidence="4" key="1">
    <citation type="journal article" date="2011" name="Nat. Genet.">
        <title>The Arabidopsis lyrata genome sequence and the basis of rapid genome size change.</title>
        <authorList>
            <person name="Hu T.T."/>
            <person name="Pattyn P."/>
            <person name="Bakker E.G."/>
            <person name="Cao J."/>
            <person name="Cheng J.-F."/>
            <person name="Clark R.M."/>
            <person name="Fahlgren N."/>
            <person name="Fawcett J.A."/>
            <person name="Grimwood J."/>
            <person name="Gundlach H."/>
            <person name="Haberer G."/>
            <person name="Hollister J.D."/>
            <person name="Ossowski S."/>
            <person name="Ottilar R.P."/>
            <person name="Salamov A.A."/>
            <person name="Schneeberger K."/>
            <person name="Spannagl M."/>
            <person name="Wang X."/>
            <person name="Yang L."/>
            <person name="Nasrallah M.E."/>
            <person name="Bergelson J."/>
            <person name="Carrington J.C."/>
            <person name="Gaut B.S."/>
            <person name="Schmutz J."/>
            <person name="Mayer K.F.X."/>
            <person name="Van de Peer Y."/>
            <person name="Grigoriev I.V."/>
            <person name="Nordborg M."/>
            <person name="Weigel D."/>
            <person name="Guo Y.-L."/>
        </authorList>
    </citation>
    <scope>NUCLEOTIDE SEQUENCE [LARGE SCALE GENOMIC DNA]</scope>
    <source>
        <strain evidence="4">cv. MN47</strain>
    </source>
</reference>
<dbReference type="Proteomes" id="UP000008694">
    <property type="component" value="Unassembled WGS sequence"/>
</dbReference>
<name>D7LT34_ARALL</name>
<keyword evidence="2" id="KW-0812">Transmembrane</keyword>